<gene>
    <name evidence="5" type="primary">F2_0</name>
    <name evidence="5" type="ORF">N1851_031207</name>
</gene>
<evidence type="ECO:0000256" key="1">
    <source>
        <dbReference type="ARBA" id="ARBA00022572"/>
    </source>
</evidence>
<dbReference type="Pfam" id="PF00051">
    <property type="entry name" value="Kringle"/>
    <property type="match status" value="2"/>
</dbReference>
<dbReference type="SUPFAM" id="SSF57440">
    <property type="entry name" value="Kringle-like"/>
    <property type="match status" value="2"/>
</dbReference>
<dbReference type="GO" id="GO:0006508">
    <property type="term" value="P:proteolysis"/>
    <property type="evidence" value="ECO:0007669"/>
    <property type="project" value="TreeGrafter"/>
</dbReference>
<organism evidence="5 6">
    <name type="scientific">Merluccius polli</name>
    <name type="common">Benguela hake</name>
    <name type="synonym">Merluccius cadenati</name>
    <dbReference type="NCBI Taxonomy" id="89951"/>
    <lineage>
        <taxon>Eukaryota</taxon>
        <taxon>Metazoa</taxon>
        <taxon>Chordata</taxon>
        <taxon>Craniata</taxon>
        <taxon>Vertebrata</taxon>
        <taxon>Euteleostomi</taxon>
        <taxon>Actinopterygii</taxon>
        <taxon>Neopterygii</taxon>
        <taxon>Teleostei</taxon>
        <taxon>Neoteleostei</taxon>
        <taxon>Acanthomorphata</taxon>
        <taxon>Zeiogadaria</taxon>
        <taxon>Gadariae</taxon>
        <taxon>Gadiformes</taxon>
        <taxon>Gadoidei</taxon>
        <taxon>Merlucciidae</taxon>
        <taxon>Merluccius</taxon>
    </lineage>
</organism>
<dbReference type="SMART" id="SM00130">
    <property type="entry name" value="KR"/>
    <property type="match status" value="2"/>
</dbReference>
<evidence type="ECO:0000259" key="4">
    <source>
        <dbReference type="PROSITE" id="PS50070"/>
    </source>
</evidence>
<dbReference type="Proteomes" id="UP001174136">
    <property type="component" value="Unassembled WGS sequence"/>
</dbReference>
<dbReference type="AlphaFoldDB" id="A0AA47NQ49"/>
<dbReference type="PRINTS" id="PR00018">
    <property type="entry name" value="KRINGLE"/>
</dbReference>
<dbReference type="GO" id="GO:0005102">
    <property type="term" value="F:signaling receptor binding"/>
    <property type="evidence" value="ECO:0007669"/>
    <property type="project" value="TreeGrafter"/>
</dbReference>
<keyword evidence="2" id="KW-1015">Disulfide bond</keyword>
<dbReference type="Gene3D" id="2.40.20.10">
    <property type="entry name" value="Plasminogen Kringle 4"/>
    <property type="match status" value="2"/>
</dbReference>
<protein>
    <submittedName>
        <fullName evidence="5">Prothrombin</fullName>
    </submittedName>
</protein>
<dbReference type="InterPro" id="IPR018056">
    <property type="entry name" value="Kringle_CS"/>
</dbReference>
<dbReference type="EMBL" id="JAOPHQ010005998">
    <property type="protein sequence ID" value="KAK0133293.1"/>
    <property type="molecule type" value="Genomic_DNA"/>
</dbReference>
<reference evidence="5" key="1">
    <citation type="journal article" date="2023" name="Front. Mar. Sci.">
        <title>A new Merluccius polli reference genome to investigate the effects of global change in West African waters.</title>
        <authorList>
            <person name="Mateo J.L."/>
            <person name="Blanco-Fernandez C."/>
            <person name="Garcia-Vazquez E."/>
            <person name="Machado-Schiaffino G."/>
        </authorList>
    </citation>
    <scope>NUCLEOTIDE SEQUENCE</scope>
    <source>
        <strain evidence="5">C29</strain>
        <tissue evidence="5">Fin</tissue>
    </source>
</reference>
<name>A0AA47NQ49_MERPO</name>
<evidence type="ECO:0000313" key="6">
    <source>
        <dbReference type="Proteomes" id="UP001174136"/>
    </source>
</evidence>
<dbReference type="CDD" id="cd00108">
    <property type="entry name" value="KR"/>
    <property type="match status" value="2"/>
</dbReference>
<evidence type="ECO:0000256" key="2">
    <source>
        <dbReference type="ARBA" id="ARBA00023157"/>
    </source>
</evidence>
<keyword evidence="1 3" id="KW-0420">Kringle</keyword>
<dbReference type="PANTHER" id="PTHR24261:SF13">
    <property type="entry name" value="PLASMINOGEN"/>
    <property type="match status" value="1"/>
</dbReference>
<evidence type="ECO:0000256" key="3">
    <source>
        <dbReference type="PROSITE-ProRule" id="PRU00121"/>
    </source>
</evidence>
<dbReference type="PROSITE" id="PS50070">
    <property type="entry name" value="KRINGLE_2"/>
    <property type="match status" value="2"/>
</dbReference>
<comment type="caution">
    <text evidence="5">The sequence shown here is derived from an EMBL/GenBank/DDBJ whole genome shotgun (WGS) entry which is preliminary data.</text>
</comment>
<dbReference type="InterPro" id="IPR013806">
    <property type="entry name" value="Kringle-like"/>
</dbReference>
<proteinExistence type="predicted"/>
<evidence type="ECO:0000313" key="5">
    <source>
        <dbReference type="EMBL" id="KAK0133293.1"/>
    </source>
</evidence>
<dbReference type="GO" id="GO:0005615">
    <property type="term" value="C:extracellular space"/>
    <property type="evidence" value="ECO:0007669"/>
    <property type="project" value="TreeGrafter"/>
</dbReference>
<dbReference type="InterPro" id="IPR000001">
    <property type="entry name" value="Kringle"/>
</dbReference>
<feature type="domain" description="Kringle" evidence="4">
    <location>
        <begin position="49"/>
        <end position="129"/>
    </location>
</feature>
<comment type="caution">
    <text evidence="3">Lacks conserved residue(s) required for the propagation of feature annotation.</text>
</comment>
<dbReference type="PROSITE" id="PS00021">
    <property type="entry name" value="KRINGLE_1"/>
    <property type="match status" value="1"/>
</dbReference>
<dbReference type="PANTHER" id="PTHR24261">
    <property type="entry name" value="PLASMINOGEN-RELATED"/>
    <property type="match status" value="1"/>
</dbReference>
<dbReference type="InterPro" id="IPR050759">
    <property type="entry name" value="Serine_protease_kringle"/>
</dbReference>
<feature type="domain" description="Kringle" evidence="4">
    <location>
        <begin position="148"/>
        <end position="228"/>
    </location>
</feature>
<sequence>MERQAASQVLVRNRRANTLFEELKPGCKGDSLPRAPDNIQSVRECISGQCSVGLGVNYEGDVNITLSGRECQFWWRNFPHPITREFNSSEPGSNLKDNFCRNPDGRDSGPWCFTRDPTVQKESCHVPICGEAEFVPTTVAPTKVQPVECLTNQGLDFTGDISVTLGGHTCLSWASLQVQSLSRNKQFIPEVNLPGNKCRNPDNDPEGPWCFVEVSGKVTIDYCDLRLCDEPLQRTSVETEGRERSVLSPNRKTFFSRSSFGNGEEEGIYERYRFSSEGIRYLVVLVGPYEGNATKRSRAQCVCVSLRCVATGTYLHTVGDAENISKNTVCLAIREIVAAALNTLLNMFVVFPNFLPTQTVKLQVINLQVKENTCICEEGRCKRERLVGVVPRESYRGGHQC</sequence>
<dbReference type="InterPro" id="IPR038178">
    <property type="entry name" value="Kringle_sf"/>
</dbReference>
<keyword evidence="6" id="KW-1185">Reference proteome</keyword>
<accession>A0AA47NQ49</accession>
<dbReference type="GO" id="GO:0004175">
    <property type="term" value="F:endopeptidase activity"/>
    <property type="evidence" value="ECO:0007669"/>
    <property type="project" value="TreeGrafter"/>
</dbReference>